<dbReference type="EMBL" id="BQXY01000001">
    <property type="protein sequence ID" value="GKU24305.1"/>
    <property type="molecule type" value="Genomic_DNA"/>
</dbReference>
<reference evidence="3" key="1">
    <citation type="journal article" date="2023" name="Int. J. Syst. Evol. Microbiol.">
        <title>&lt;i&gt;Clostridium folliculivorans&lt;/i&gt; sp. nov., isolated from soil samples of an organic paddy in Japan.</title>
        <authorList>
            <person name="Tazawa J."/>
            <person name="Kobayashi H."/>
            <person name="Tanizawa Y."/>
            <person name="Uchino A."/>
            <person name="Tanaka F."/>
            <person name="Urashima Y."/>
            <person name="Miura S."/>
            <person name="Sakamoto M."/>
            <person name="Ohkuma M."/>
            <person name="Tohno M."/>
        </authorList>
    </citation>
    <scope>NUCLEOTIDE SEQUENCE</scope>
    <source>
        <strain evidence="3">D1-1</strain>
    </source>
</reference>
<dbReference type="PROSITE" id="PS01047">
    <property type="entry name" value="HMA_1"/>
    <property type="match status" value="1"/>
</dbReference>
<dbReference type="PROSITE" id="PS50846">
    <property type="entry name" value="HMA_2"/>
    <property type="match status" value="1"/>
</dbReference>
<organism evidence="3 4">
    <name type="scientific">Clostridium folliculivorans</name>
    <dbReference type="NCBI Taxonomy" id="2886038"/>
    <lineage>
        <taxon>Bacteria</taxon>
        <taxon>Bacillati</taxon>
        <taxon>Bacillota</taxon>
        <taxon>Clostridia</taxon>
        <taxon>Eubacteriales</taxon>
        <taxon>Clostridiaceae</taxon>
        <taxon>Clostridium</taxon>
    </lineage>
</organism>
<evidence type="ECO:0000313" key="3">
    <source>
        <dbReference type="EMBL" id="GKU24305.1"/>
    </source>
</evidence>
<dbReference type="CDD" id="cd00371">
    <property type="entry name" value="HMA"/>
    <property type="match status" value="1"/>
</dbReference>
<dbReference type="InterPro" id="IPR017969">
    <property type="entry name" value="Heavy-metal-associated_CS"/>
</dbReference>
<accession>A0A9W5Y0K8</accession>
<keyword evidence="4" id="KW-1185">Reference proteome</keyword>
<dbReference type="GO" id="GO:0046872">
    <property type="term" value="F:metal ion binding"/>
    <property type="evidence" value="ECO:0007669"/>
    <property type="project" value="UniProtKB-KW"/>
</dbReference>
<dbReference type="Gene3D" id="3.30.70.100">
    <property type="match status" value="1"/>
</dbReference>
<proteinExistence type="predicted"/>
<evidence type="ECO:0000259" key="2">
    <source>
        <dbReference type="PROSITE" id="PS50846"/>
    </source>
</evidence>
<comment type="caution">
    <text evidence="3">The sequence shown here is derived from an EMBL/GenBank/DDBJ whole genome shotgun (WGS) entry which is preliminary data.</text>
</comment>
<sequence>MIKKTYKLETLTCPSCVLKIEGTVNKITGVSKAEVLFNASKLKVEFDESIIDGNQIRNTVERLGYEVLSEK</sequence>
<dbReference type="Proteomes" id="UP001057868">
    <property type="component" value="Unassembled WGS sequence"/>
</dbReference>
<dbReference type="AlphaFoldDB" id="A0A9W5Y0K8"/>
<dbReference type="SUPFAM" id="SSF55008">
    <property type="entry name" value="HMA, heavy metal-associated domain"/>
    <property type="match status" value="1"/>
</dbReference>
<dbReference type="Pfam" id="PF00403">
    <property type="entry name" value="HMA"/>
    <property type="match status" value="1"/>
</dbReference>
<keyword evidence="1" id="KW-0479">Metal-binding</keyword>
<dbReference type="FunFam" id="3.30.70.100:FF:000001">
    <property type="entry name" value="ATPase copper transporting beta"/>
    <property type="match status" value="1"/>
</dbReference>
<dbReference type="InterPro" id="IPR006121">
    <property type="entry name" value="HMA_dom"/>
</dbReference>
<name>A0A9W5Y0K8_9CLOT</name>
<evidence type="ECO:0000313" key="4">
    <source>
        <dbReference type="Proteomes" id="UP001057868"/>
    </source>
</evidence>
<protein>
    <submittedName>
        <fullName evidence="3">Metal transporter</fullName>
    </submittedName>
</protein>
<dbReference type="RefSeq" id="WP_261851320.1">
    <property type="nucleotide sequence ID" value="NZ_BQXY01000001.1"/>
</dbReference>
<gene>
    <name evidence="3" type="primary">yvfA</name>
    <name evidence="3" type="ORF">CFOLD11_11310</name>
</gene>
<evidence type="ECO:0000256" key="1">
    <source>
        <dbReference type="ARBA" id="ARBA00022723"/>
    </source>
</evidence>
<dbReference type="InterPro" id="IPR036163">
    <property type="entry name" value="HMA_dom_sf"/>
</dbReference>
<feature type="domain" description="HMA" evidence="2">
    <location>
        <begin position="2"/>
        <end position="68"/>
    </location>
</feature>